<proteinExistence type="predicted"/>
<comment type="caution">
    <text evidence="1">The sequence shown here is derived from an EMBL/GenBank/DDBJ whole genome shotgun (WGS) entry which is preliminary data.</text>
</comment>
<accession>A0A5J5F255</accession>
<dbReference type="InParanoid" id="A0A5J5F255"/>
<protein>
    <submittedName>
        <fullName evidence="1">Uncharacterized protein</fullName>
    </submittedName>
</protein>
<gene>
    <name evidence="1" type="ORF">FN846DRAFT_905215</name>
</gene>
<keyword evidence="2" id="KW-1185">Reference proteome</keyword>
<dbReference type="EMBL" id="VXIS01000050">
    <property type="protein sequence ID" value="KAA8910094.1"/>
    <property type="molecule type" value="Genomic_DNA"/>
</dbReference>
<dbReference type="Proteomes" id="UP000326924">
    <property type="component" value="Unassembled WGS sequence"/>
</dbReference>
<name>A0A5J5F255_9PEZI</name>
<dbReference type="AlphaFoldDB" id="A0A5J5F255"/>
<reference evidence="1 2" key="1">
    <citation type="submission" date="2019-09" db="EMBL/GenBank/DDBJ databases">
        <title>Draft genome of the ectomycorrhizal ascomycete Sphaerosporella brunnea.</title>
        <authorList>
            <consortium name="DOE Joint Genome Institute"/>
            <person name="Benucci G.M."/>
            <person name="Marozzi G."/>
            <person name="Antonielli L."/>
            <person name="Sanchez S."/>
            <person name="Marco P."/>
            <person name="Wang X."/>
            <person name="Falini L.B."/>
            <person name="Barry K."/>
            <person name="Haridas S."/>
            <person name="Lipzen A."/>
            <person name="Labutti K."/>
            <person name="Grigoriev I.V."/>
            <person name="Murat C."/>
            <person name="Martin F."/>
            <person name="Albertini E."/>
            <person name="Donnini D."/>
            <person name="Bonito G."/>
        </authorList>
    </citation>
    <scope>NUCLEOTIDE SEQUENCE [LARGE SCALE GENOMIC DNA]</scope>
    <source>
        <strain evidence="1 2">Sb_GMNB300</strain>
    </source>
</reference>
<organism evidence="1 2">
    <name type="scientific">Sphaerosporella brunnea</name>
    <dbReference type="NCBI Taxonomy" id="1250544"/>
    <lineage>
        <taxon>Eukaryota</taxon>
        <taxon>Fungi</taxon>
        <taxon>Dikarya</taxon>
        <taxon>Ascomycota</taxon>
        <taxon>Pezizomycotina</taxon>
        <taxon>Pezizomycetes</taxon>
        <taxon>Pezizales</taxon>
        <taxon>Pyronemataceae</taxon>
        <taxon>Sphaerosporella</taxon>
    </lineage>
</organism>
<evidence type="ECO:0000313" key="2">
    <source>
        <dbReference type="Proteomes" id="UP000326924"/>
    </source>
</evidence>
<evidence type="ECO:0000313" key="1">
    <source>
        <dbReference type="EMBL" id="KAA8910094.1"/>
    </source>
</evidence>
<sequence length="76" mass="8787">MPSTTTTTPEFEFSNSAEFHYAQFRAGNINPYDDAYSTEYYIGPKPQKKKGSRIERLFKKIAQKLQVAQGRLSLYM</sequence>